<gene>
    <name evidence="2" type="ORF">LIER_28771</name>
</gene>
<sequence>MYITRPRSQYRNHRSVVPQHHSEAPSLGSLVVTDEESEELDTSCFGLVKSNSVNSLPFPQDRILKIVHTLQFKEGSNVSKVWFIPVVDQPLSSNRYYIIKASGEHKGKAYTCSRGEEGGACCLNSFSTQKMDLKPRRFNYQDVYQQFEIHRNHNGGFFAQSVAYDGVPPKLLRTKGWQVFVSCSFRLNLQDAQGMISSQLLYLPRLDFPIHAKRSDPIVIGRWYCPVVFMKEETKVSEQMQRSLFYEVTLKQWWEEIYSCENESRSKANIVNVNVNVKRRMVLINGMEAVKGNGKDDDGNVWFKVKECYGKKASVGLCCVMFEKLRSLQERRGWFDRKEIEVKVEGTNEIKIEGKNVWRRFVCYVLVESFVFRRMDGTLLINFNFKNTDRIECRCE</sequence>
<evidence type="ECO:0000313" key="3">
    <source>
        <dbReference type="Proteomes" id="UP001454036"/>
    </source>
</evidence>
<dbReference type="InterPro" id="IPR010683">
    <property type="entry name" value="DUF1262"/>
</dbReference>
<dbReference type="PANTHER" id="PTHR31050">
    <property type="entry name" value="OS08G0413200 PROTEIN"/>
    <property type="match status" value="1"/>
</dbReference>
<proteinExistence type="predicted"/>
<dbReference type="EMBL" id="BAABME010009692">
    <property type="protein sequence ID" value="GAA0175636.1"/>
    <property type="molecule type" value="Genomic_DNA"/>
</dbReference>
<feature type="region of interest" description="Disordered" evidence="1">
    <location>
        <begin position="1"/>
        <end position="22"/>
    </location>
</feature>
<name>A0AAV3RK51_LITER</name>
<keyword evidence="3" id="KW-1185">Reference proteome</keyword>
<evidence type="ECO:0000313" key="2">
    <source>
        <dbReference type="EMBL" id="GAA0175636.1"/>
    </source>
</evidence>
<evidence type="ECO:0000256" key="1">
    <source>
        <dbReference type="SAM" id="MobiDB-lite"/>
    </source>
</evidence>
<protein>
    <submittedName>
        <fullName evidence="2">Uncharacterized protein</fullName>
    </submittedName>
</protein>
<organism evidence="2 3">
    <name type="scientific">Lithospermum erythrorhizon</name>
    <name type="common">Purple gromwell</name>
    <name type="synonym">Lithospermum officinale var. erythrorhizon</name>
    <dbReference type="NCBI Taxonomy" id="34254"/>
    <lineage>
        <taxon>Eukaryota</taxon>
        <taxon>Viridiplantae</taxon>
        <taxon>Streptophyta</taxon>
        <taxon>Embryophyta</taxon>
        <taxon>Tracheophyta</taxon>
        <taxon>Spermatophyta</taxon>
        <taxon>Magnoliopsida</taxon>
        <taxon>eudicotyledons</taxon>
        <taxon>Gunneridae</taxon>
        <taxon>Pentapetalae</taxon>
        <taxon>asterids</taxon>
        <taxon>lamiids</taxon>
        <taxon>Boraginales</taxon>
        <taxon>Boraginaceae</taxon>
        <taxon>Boraginoideae</taxon>
        <taxon>Lithospermeae</taxon>
        <taxon>Lithospermum</taxon>
    </lineage>
</organism>
<dbReference type="PANTHER" id="PTHR31050:SF4">
    <property type="entry name" value="DUF1262 FAMILY PROTEIN (DUF1262)"/>
    <property type="match status" value="1"/>
</dbReference>
<accession>A0AAV3RK51</accession>
<dbReference type="Pfam" id="PF06880">
    <property type="entry name" value="DUF1262"/>
    <property type="match status" value="1"/>
</dbReference>
<reference evidence="2 3" key="1">
    <citation type="submission" date="2024-01" db="EMBL/GenBank/DDBJ databases">
        <title>The complete chloroplast genome sequence of Lithospermum erythrorhizon: insights into the phylogenetic relationship among Boraginaceae species and the maternal lineages of purple gromwells.</title>
        <authorList>
            <person name="Okada T."/>
            <person name="Watanabe K."/>
        </authorList>
    </citation>
    <scope>NUCLEOTIDE SEQUENCE [LARGE SCALE GENOMIC DNA]</scope>
</reference>
<dbReference type="Proteomes" id="UP001454036">
    <property type="component" value="Unassembled WGS sequence"/>
</dbReference>
<dbReference type="AlphaFoldDB" id="A0AAV3RK51"/>
<comment type="caution">
    <text evidence="2">The sequence shown here is derived from an EMBL/GenBank/DDBJ whole genome shotgun (WGS) entry which is preliminary data.</text>
</comment>